<keyword evidence="3" id="KW-1185">Reference proteome</keyword>
<reference evidence="3" key="1">
    <citation type="journal article" date="2019" name="Int. J. Syst. Evol. Microbiol.">
        <title>The Global Catalogue of Microorganisms (GCM) 10K type strain sequencing project: providing services to taxonomists for standard genome sequencing and annotation.</title>
        <authorList>
            <consortium name="The Broad Institute Genomics Platform"/>
            <consortium name="The Broad Institute Genome Sequencing Center for Infectious Disease"/>
            <person name="Wu L."/>
            <person name="Ma J."/>
        </authorList>
    </citation>
    <scope>NUCLEOTIDE SEQUENCE [LARGE SCALE GENOMIC DNA]</scope>
    <source>
        <strain evidence="3">JCM 30846</strain>
    </source>
</reference>
<dbReference type="Gene3D" id="3.40.50.920">
    <property type="match status" value="1"/>
</dbReference>
<gene>
    <name evidence="2" type="ORF">GCM10023082_22420</name>
</gene>
<dbReference type="InterPro" id="IPR033248">
    <property type="entry name" value="Transketolase_C"/>
</dbReference>
<sequence>MHTLSPLDSRAVLAAARTTGALVTVEEHRPRGGLGDAVAEAVGAHCPVPHRRVAVNGPVGTVVRGHREALEESGVSAAAIRAAATQVIEIGKTGKR</sequence>
<dbReference type="SUPFAM" id="SSF52922">
    <property type="entry name" value="TK C-terminal domain-like"/>
    <property type="match status" value="1"/>
</dbReference>
<feature type="domain" description="Transketolase C-terminal" evidence="1">
    <location>
        <begin position="1"/>
        <end position="66"/>
    </location>
</feature>
<dbReference type="EMBL" id="BAABEP010000011">
    <property type="protein sequence ID" value="GAA3723828.1"/>
    <property type="molecule type" value="Genomic_DNA"/>
</dbReference>
<dbReference type="Pfam" id="PF02780">
    <property type="entry name" value="Transketolase_C"/>
    <property type="match status" value="1"/>
</dbReference>
<evidence type="ECO:0000313" key="3">
    <source>
        <dbReference type="Proteomes" id="UP001499884"/>
    </source>
</evidence>
<evidence type="ECO:0000313" key="2">
    <source>
        <dbReference type="EMBL" id="GAA3723828.1"/>
    </source>
</evidence>
<dbReference type="InterPro" id="IPR009014">
    <property type="entry name" value="Transketo_C/PFOR_II"/>
</dbReference>
<organism evidence="2 3">
    <name type="scientific">Streptomyces tremellae</name>
    <dbReference type="NCBI Taxonomy" id="1124239"/>
    <lineage>
        <taxon>Bacteria</taxon>
        <taxon>Bacillati</taxon>
        <taxon>Actinomycetota</taxon>
        <taxon>Actinomycetes</taxon>
        <taxon>Kitasatosporales</taxon>
        <taxon>Streptomycetaceae</taxon>
        <taxon>Streptomyces</taxon>
    </lineage>
</organism>
<comment type="caution">
    <text evidence="2">The sequence shown here is derived from an EMBL/GenBank/DDBJ whole genome shotgun (WGS) entry which is preliminary data.</text>
</comment>
<accession>A0ABP7ESL2</accession>
<dbReference type="Proteomes" id="UP001499884">
    <property type="component" value="Unassembled WGS sequence"/>
</dbReference>
<name>A0ABP7ESL2_9ACTN</name>
<protein>
    <recommendedName>
        <fullName evidence="1">Transketolase C-terminal domain-containing protein</fullName>
    </recommendedName>
</protein>
<evidence type="ECO:0000259" key="1">
    <source>
        <dbReference type="Pfam" id="PF02780"/>
    </source>
</evidence>
<proteinExistence type="predicted"/>